<dbReference type="OrthoDB" id="1452202at2"/>
<feature type="transmembrane region" description="Helical" evidence="1">
    <location>
        <begin position="74"/>
        <end position="93"/>
    </location>
</feature>
<dbReference type="PANTHER" id="PTHR37305:SF1">
    <property type="entry name" value="MEMBRANE PROTEIN"/>
    <property type="match status" value="1"/>
</dbReference>
<feature type="transmembrane region" description="Helical" evidence="1">
    <location>
        <begin position="120"/>
        <end position="146"/>
    </location>
</feature>
<reference evidence="3" key="1">
    <citation type="submission" date="2016-10" db="EMBL/GenBank/DDBJ databases">
        <authorList>
            <person name="Varghese N."/>
            <person name="Submissions S."/>
        </authorList>
    </citation>
    <scope>NUCLEOTIDE SEQUENCE [LARGE SCALE GENOMIC DNA]</scope>
    <source>
        <strain evidence="3">DSM 25811 / CCM 8410 / LMG 26954 / E90</strain>
    </source>
</reference>
<evidence type="ECO:0000313" key="2">
    <source>
        <dbReference type="EMBL" id="SDD53440.1"/>
    </source>
</evidence>
<feature type="transmembrane region" description="Helical" evidence="1">
    <location>
        <begin position="20"/>
        <end position="41"/>
    </location>
</feature>
<sequence>MLQLFKTEWLKIKNYRTFWILFGSFFIFLPSMFLLTAQQFMRQFDQMADKSIEAAMLKRMFSSPFVFPNTWHGAAWFGGMFFIIIGMLYILLITNEVQYRTHRQNIIDGWSRMDYIRAKITLLIFFVVTTTLMVFLCGLVCGLLFTPNLSSVSFFENVYYVGYYAVMATLYLVVALLVAVLVKRTGLAIVLYFGYVFVIDNLLWLALTFRKGQAGYFLPLESSDSLVPNPFKPGMVETRTVSDWSLLATAVIYALLMLYGIIRYYKRTDLKT</sequence>
<feature type="transmembrane region" description="Helical" evidence="1">
    <location>
        <begin position="244"/>
        <end position="262"/>
    </location>
</feature>
<feature type="transmembrane region" description="Helical" evidence="1">
    <location>
        <begin position="158"/>
        <end position="182"/>
    </location>
</feature>
<protein>
    <submittedName>
        <fullName evidence="2">ABC-2 family transporter protein</fullName>
    </submittedName>
</protein>
<keyword evidence="1" id="KW-0472">Membrane</keyword>
<keyword evidence="1" id="KW-0812">Transmembrane</keyword>
<dbReference type="AlphaFoldDB" id="A0A1G6VIG9"/>
<keyword evidence="1" id="KW-1133">Transmembrane helix</keyword>
<dbReference type="STRING" id="1285928.SAMN04487894_11037"/>
<organism evidence="2 3">
    <name type="scientific">Niabella drilacis (strain DSM 25811 / CCM 8410 / CCUG 62505 / LMG 26954 / E90)</name>
    <dbReference type="NCBI Taxonomy" id="1285928"/>
    <lineage>
        <taxon>Bacteria</taxon>
        <taxon>Pseudomonadati</taxon>
        <taxon>Bacteroidota</taxon>
        <taxon>Chitinophagia</taxon>
        <taxon>Chitinophagales</taxon>
        <taxon>Chitinophagaceae</taxon>
        <taxon>Niabella</taxon>
    </lineage>
</organism>
<proteinExistence type="predicted"/>
<dbReference type="RefSeq" id="WP_090391404.1">
    <property type="nucleotide sequence ID" value="NZ_FMZO01000010.1"/>
</dbReference>
<dbReference type="Proteomes" id="UP000198757">
    <property type="component" value="Unassembled WGS sequence"/>
</dbReference>
<feature type="transmembrane region" description="Helical" evidence="1">
    <location>
        <begin position="189"/>
        <end position="209"/>
    </location>
</feature>
<dbReference type="Pfam" id="PF12730">
    <property type="entry name" value="ABC2_membrane_4"/>
    <property type="match status" value="1"/>
</dbReference>
<dbReference type="EMBL" id="FMZO01000010">
    <property type="protein sequence ID" value="SDD53440.1"/>
    <property type="molecule type" value="Genomic_DNA"/>
</dbReference>
<dbReference type="PANTHER" id="PTHR37305">
    <property type="entry name" value="INTEGRAL MEMBRANE PROTEIN-RELATED"/>
    <property type="match status" value="1"/>
</dbReference>
<keyword evidence="3" id="KW-1185">Reference proteome</keyword>
<evidence type="ECO:0000256" key="1">
    <source>
        <dbReference type="SAM" id="Phobius"/>
    </source>
</evidence>
<name>A0A1G6VIG9_NIADE</name>
<gene>
    <name evidence="2" type="ORF">SAMN04487894_11037</name>
</gene>
<evidence type="ECO:0000313" key="3">
    <source>
        <dbReference type="Proteomes" id="UP000198757"/>
    </source>
</evidence>
<accession>A0A1G6VIG9</accession>